<dbReference type="SUPFAM" id="SSF55961">
    <property type="entry name" value="Bet v1-like"/>
    <property type="match status" value="1"/>
</dbReference>
<dbReference type="InterPro" id="IPR023393">
    <property type="entry name" value="START-like_dom_sf"/>
</dbReference>
<gene>
    <name evidence="1" type="ORF">B9Q01_07550</name>
</gene>
<comment type="caution">
    <text evidence="1">The sequence shown here is derived from an EMBL/GenBank/DDBJ whole genome shotgun (WGS) entry which is preliminary data.</text>
</comment>
<dbReference type="EMBL" id="NEXC01000063">
    <property type="protein sequence ID" value="PSN82597.1"/>
    <property type="molecule type" value="Genomic_DNA"/>
</dbReference>
<proteinExistence type="predicted"/>
<dbReference type="Proteomes" id="UP000240880">
    <property type="component" value="Unassembled WGS sequence"/>
</dbReference>
<evidence type="ECO:0000313" key="1">
    <source>
        <dbReference type="EMBL" id="PSN82597.1"/>
    </source>
</evidence>
<dbReference type="PANTHER" id="PTHR38588:SF1">
    <property type="entry name" value="BLL0334 PROTEIN"/>
    <property type="match status" value="1"/>
</dbReference>
<organism evidence="1 2">
    <name type="scientific">Candidatus Marsarchaeota G1 archaeon OSP_D</name>
    <dbReference type="NCBI Taxonomy" id="1978155"/>
    <lineage>
        <taxon>Archaea</taxon>
        <taxon>Candidatus Marsarchaeota</taxon>
        <taxon>Candidatus Marsarchaeota group 1</taxon>
    </lineage>
</organism>
<protein>
    <recommendedName>
        <fullName evidence="3">Carbon monoxide dehydrogenase</fullName>
    </recommendedName>
</protein>
<name>A0A2R6A8D3_9ARCH</name>
<accession>A0A2R6A8D3</accession>
<evidence type="ECO:0008006" key="3">
    <source>
        <dbReference type="Google" id="ProtNLM"/>
    </source>
</evidence>
<evidence type="ECO:0000313" key="2">
    <source>
        <dbReference type="Proteomes" id="UP000240880"/>
    </source>
</evidence>
<dbReference type="Pfam" id="PF06240">
    <property type="entry name" value="COXG"/>
    <property type="match status" value="1"/>
</dbReference>
<dbReference type="InterPro" id="IPR010419">
    <property type="entry name" value="CO_DH_gsu"/>
</dbReference>
<sequence length="145" mass="15878">MILEGSREVSAPLDKVWDFLVDLNKVTKCIPDTTVESIEGDSFKAKMKVGVGFIRGTFDGTFSLTDKKPKSEVTIKGSAKGMGNNLNLSVRIMLEPIDTNKVQLKWSADVLLAGMLASVGQRYIKDTADKIVNQMFECLSQSLSS</sequence>
<dbReference type="AlphaFoldDB" id="A0A2R6A8D3"/>
<dbReference type="CDD" id="cd05018">
    <property type="entry name" value="CoxG"/>
    <property type="match status" value="1"/>
</dbReference>
<dbReference type="Gene3D" id="3.30.530.20">
    <property type="match status" value="1"/>
</dbReference>
<dbReference type="PANTHER" id="PTHR38588">
    <property type="entry name" value="BLL0334 PROTEIN"/>
    <property type="match status" value="1"/>
</dbReference>
<reference evidence="1 2" key="1">
    <citation type="submission" date="2017-04" db="EMBL/GenBank/DDBJ databases">
        <title>Novel microbial lineages endemic to geothermal iron-oxide mats fill important gaps in the evolutionary history of Archaea.</title>
        <authorList>
            <person name="Jay Z.J."/>
            <person name="Beam J.P."/>
            <person name="Dlakic M."/>
            <person name="Rusch D.B."/>
            <person name="Kozubal M.A."/>
            <person name="Inskeep W.P."/>
        </authorList>
    </citation>
    <scope>NUCLEOTIDE SEQUENCE [LARGE SCALE GENOMIC DNA]</scope>
    <source>
        <strain evidence="1">OSP_D</strain>
    </source>
</reference>